<dbReference type="InterPro" id="IPR050297">
    <property type="entry name" value="LipidA_mod_glycosyltrf_83"/>
</dbReference>
<dbReference type="InterPro" id="IPR038731">
    <property type="entry name" value="RgtA/B/C-like"/>
</dbReference>
<sequence>MTKKFYLVLLFLFTILNLGQGSWGLTESSEARYAEIGREMALSNDFIHPSLLDIGHYHKPPITYAITAIGYKIFGFNEFGARFFMSLALMLQLLLIFKIGKLWFKDEKIAIAAALIYFSFPIALIAARNLTTDAYLVTFIIWSIYLWLQVKINNKKAYLYLFYIALGLGFLTKGPVAFLPTALFILCYKIIYREKPKLDTHSILGLILLLAISGSWFAAIVAEKPALWDYFIQEQIIARSVHAETFHRAKPFWFYLVFAPLLCLPWFVPIILNLVKQKNSISFDRATKTCGYAALAILVAFSLFSSKLILYILPVFPVLAVFFGSVFIQYSQTSEKIYLNAFKVAYVLLFFIIIALIAIPIVTFNIWLALILLISAIGIAYYLFYKSIIEFRWKILLLSTLAYCFVVIIHSSFSAANSFAINSPKPQYEFIKAERGDADYKVLIYDNLLSSAPFYLNERVITIYDTNFEAKRDTRFEKTDAWKKSYLPLNEEGQAQRLKSLLRDKNNILLIKTKKALPKEFTHLLEGFKSKEFKKWTVYY</sequence>
<name>A0A4Q0NZT7_9FLAO</name>
<dbReference type="Proteomes" id="UP000289821">
    <property type="component" value="Unassembled WGS sequence"/>
</dbReference>
<dbReference type="RefSeq" id="WP_128760034.1">
    <property type="nucleotide sequence ID" value="NZ_QOVI01000001.1"/>
</dbReference>
<keyword evidence="11" id="KW-1185">Reference proteome</keyword>
<keyword evidence="4 10" id="KW-0808">Transferase</keyword>
<dbReference type="GO" id="GO:0016763">
    <property type="term" value="F:pentosyltransferase activity"/>
    <property type="evidence" value="ECO:0007669"/>
    <property type="project" value="TreeGrafter"/>
</dbReference>
<proteinExistence type="predicted"/>
<feature type="transmembrane region" description="Helical" evidence="8">
    <location>
        <begin position="79"/>
        <end position="97"/>
    </location>
</feature>
<dbReference type="GO" id="GO:0009103">
    <property type="term" value="P:lipopolysaccharide biosynthetic process"/>
    <property type="evidence" value="ECO:0007669"/>
    <property type="project" value="TreeGrafter"/>
</dbReference>
<protein>
    <submittedName>
        <fullName evidence="10">4-amino-4-deoxy-L-arabinose transferase</fullName>
    </submittedName>
</protein>
<evidence type="ECO:0000313" key="10">
    <source>
        <dbReference type="EMBL" id="RXG18493.1"/>
    </source>
</evidence>
<evidence type="ECO:0000256" key="6">
    <source>
        <dbReference type="ARBA" id="ARBA00022989"/>
    </source>
</evidence>
<evidence type="ECO:0000256" key="5">
    <source>
        <dbReference type="ARBA" id="ARBA00022692"/>
    </source>
</evidence>
<gene>
    <name evidence="10" type="ORF">DSM04_101693</name>
</gene>
<keyword evidence="5 8" id="KW-0812">Transmembrane</keyword>
<feature type="transmembrane region" description="Helical" evidence="8">
    <location>
        <begin position="252"/>
        <end position="274"/>
    </location>
</feature>
<keyword evidence="6 8" id="KW-1133">Transmembrane helix</keyword>
<evidence type="ECO:0000256" key="3">
    <source>
        <dbReference type="ARBA" id="ARBA00022676"/>
    </source>
</evidence>
<dbReference type="EMBL" id="QOVI01000001">
    <property type="protein sequence ID" value="RXG18493.1"/>
    <property type="molecule type" value="Genomic_DNA"/>
</dbReference>
<evidence type="ECO:0000256" key="7">
    <source>
        <dbReference type="ARBA" id="ARBA00023136"/>
    </source>
</evidence>
<evidence type="ECO:0000256" key="8">
    <source>
        <dbReference type="SAM" id="Phobius"/>
    </source>
</evidence>
<feature type="transmembrane region" description="Helical" evidence="8">
    <location>
        <begin position="204"/>
        <end position="222"/>
    </location>
</feature>
<feature type="transmembrane region" description="Helical" evidence="8">
    <location>
        <begin position="134"/>
        <end position="150"/>
    </location>
</feature>
<feature type="transmembrane region" description="Helical" evidence="8">
    <location>
        <begin position="310"/>
        <end position="330"/>
    </location>
</feature>
<feature type="domain" description="Glycosyltransferase RgtA/B/C/D-like" evidence="9">
    <location>
        <begin position="58"/>
        <end position="213"/>
    </location>
</feature>
<feature type="transmembrane region" description="Helical" evidence="8">
    <location>
        <begin position="109"/>
        <end position="128"/>
    </location>
</feature>
<evidence type="ECO:0000259" key="9">
    <source>
        <dbReference type="Pfam" id="PF13231"/>
    </source>
</evidence>
<dbReference type="GO" id="GO:0010041">
    <property type="term" value="P:response to iron(III) ion"/>
    <property type="evidence" value="ECO:0007669"/>
    <property type="project" value="TreeGrafter"/>
</dbReference>
<keyword evidence="2" id="KW-1003">Cell membrane</keyword>
<evidence type="ECO:0000313" key="11">
    <source>
        <dbReference type="Proteomes" id="UP000289821"/>
    </source>
</evidence>
<dbReference type="AlphaFoldDB" id="A0A4Q0NZT7"/>
<feature type="transmembrane region" description="Helical" evidence="8">
    <location>
        <begin position="396"/>
        <end position="416"/>
    </location>
</feature>
<dbReference type="OrthoDB" id="9792789at2"/>
<feature type="transmembrane region" description="Helical" evidence="8">
    <location>
        <begin position="337"/>
        <end position="359"/>
    </location>
</feature>
<keyword evidence="3" id="KW-0328">Glycosyltransferase</keyword>
<organism evidence="10 11">
    <name type="scientific">Leeuwenhoekiella aestuarii</name>
    <dbReference type="NCBI Taxonomy" id="2249426"/>
    <lineage>
        <taxon>Bacteria</taxon>
        <taxon>Pseudomonadati</taxon>
        <taxon>Bacteroidota</taxon>
        <taxon>Flavobacteriia</taxon>
        <taxon>Flavobacteriales</taxon>
        <taxon>Flavobacteriaceae</taxon>
        <taxon>Leeuwenhoekiella</taxon>
    </lineage>
</organism>
<dbReference type="GO" id="GO:0005886">
    <property type="term" value="C:plasma membrane"/>
    <property type="evidence" value="ECO:0007669"/>
    <property type="project" value="UniProtKB-SubCell"/>
</dbReference>
<keyword evidence="7 8" id="KW-0472">Membrane</keyword>
<accession>A0A4Q0NZT7</accession>
<evidence type="ECO:0000256" key="1">
    <source>
        <dbReference type="ARBA" id="ARBA00004651"/>
    </source>
</evidence>
<comment type="subcellular location">
    <subcellularLocation>
        <location evidence="1">Cell membrane</location>
        <topology evidence="1">Multi-pass membrane protein</topology>
    </subcellularLocation>
</comment>
<comment type="caution">
    <text evidence="10">The sequence shown here is derived from an EMBL/GenBank/DDBJ whole genome shotgun (WGS) entry which is preliminary data.</text>
</comment>
<feature type="transmembrane region" description="Helical" evidence="8">
    <location>
        <begin position="286"/>
        <end position="304"/>
    </location>
</feature>
<feature type="transmembrane region" description="Helical" evidence="8">
    <location>
        <begin position="365"/>
        <end position="384"/>
    </location>
</feature>
<evidence type="ECO:0000256" key="2">
    <source>
        <dbReference type="ARBA" id="ARBA00022475"/>
    </source>
</evidence>
<evidence type="ECO:0000256" key="4">
    <source>
        <dbReference type="ARBA" id="ARBA00022679"/>
    </source>
</evidence>
<reference evidence="10 11" key="1">
    <citation type="submission" date="2018-07" db="EMBL/GenBank/DDBJ databases">
        <title>Leeuwenhoekiella genomics.</title>
        <authorList>
            <person name="Tahon G."/>
            <person name="Willems A."/>
        </authorList>
    </citation>
    <scope>NUCLEOTIDE SEQUENCE [LARGE SCALE GENOMIC DNA]</scope>
    <source>
        <strain evidence="10 11">R-50232</strain>
    </source>
</reference>
<dbReference type="Pfam" id="PF13231">
    <property type="entry name" value="PMT_2"/>
    <property type="match status" value="1"/>
</dbReference>
<dbReference type="PANTHER" id="PTHR33908">
    <property type="entry name" value="MANNOSYLTRANSFERASE YKCB-RELATED"/>
    <property type="match status" value="1"/>
</dbReference>
<dbReference type="PANTHER" id="PTHR33908:SF3">
    <property type="entry name" value="UNDECAPRENYL PHOSPHATE-ALPHA-4-AMINO-4-DEOXY-L-ARABINOSE ARABINOSYL TRANSFERASE"/>
    <property type="match status" value="1"/>
</dbReference>